<dbReference type="RefSeq" id="WP_263050470.1">
    <property type="nucleotide sequence ID" value="NZ_CP106735.1"/>
</dbReference>
<evidence type="ECO:0000313" key="1">
    <source>
        <dbReference type="EMBL" id="UXX78725.1"/>
    </source>
</evidence>
<accession>A0ABY6D4E4</accession>
<evidence type="ECO:0008006" key="3">
    <source>
        <dbReference type="Google" id="ProtNLM"/>
    </source>
</evidence>
<dbReference type="Proteomes" id="UP001062165">
    <property type="component" value="Chromosome"/>
</dbReference>
<keyword evidence="2" id="KW-1185">Reference proteome</keyword>
<name>A0ABY6D4E4_9BACT</name>
<gene>
    <name evidence="1" type="ORF">N7E81_15300</name>
</gene>
<organism evidence="1 2">
    <name type="scientific">Reichenbachiella carrageenanivorans</name>
    <dbReference type="NCBI Taxonomy" id="2979869"/>
    <lineage>
        <taxon>Bacteria</taxon>
        <taxon>Pseudomonadati</taxon>
        <taxon>Bacteroidota</taxon>
        <taxon>Cytophagia</taxon>
        <taxon>Cytophagales</taxon>
        <taxon>Reichenbachiellaceae</taxon>
        <taxon>Reichenbachiella</taxon>
    </lineage>
</organism>
<proteinExistence type="predicted"/>
<dbReference type="EMBL" id="CP106735">
    <property type="protein sequence ID" value="UXX78725.1"/>
    <property type="molecule type" value="Genomic_DNA"/>
</dbReference>
<sequence length="243" mass="28156">MKKHLTIVAFIASVMLCCSCTPNDHLDLANYSYSPDSTHWKNQEQAQLKETVIVGYADIDKWYRLTNRNIALYDNWRMRGISMMRDADSSILEYMHADLQDSIAKTNLLTENFKSALIQRCKTAANPMNLAGLMSQDSVTYELRKLYQEQFHSYREYLEYEHGIKGRLIEENDDGIAVDVSADSVQNCLMEMVSFPSTSSAIMAMPYYILQSSGLRSNKFFLFFYVKEDNHWLLDNFIVTEDH</sequence>
<evidence type="ECO:0000313" key="2">
    <source>
        <dbReference type="Proteomes" id="UP001062165"/>
    </source>
</evidence>
<reference evidence="1" key="1">
    <citation type="submission" date="2022-10" db="EMBL/GenBank/DDBJ databases">
        <title>Comparative genomics and taxonomic characterization of three novel marine species of genus Reichenbachiella exhibiting antioxidant and polysaccharide degradation activities.</title>
        <authorList>
            <person name="Muhammad N."/>
            <person name="Lee Y.-J."/>
            <person name="Ko J."/>
            <person name="Kim S.-G."/>
        </authorList>
    </citation>
    <scope>NUCLEOTIDE SEQUENCE</scope>
    <source>
        <strain evidence="1">Wsw4-B4</strain>
    </source>
</reference>
<protein>
    <recommendedName>
        <fullName evidence="3">Lipoprotein</fullName>
    </recommendedName>
</protein>